<comment type="cofactor">
    <cofactor evidence="1 6">
        <name>heme</name>
        <dbReference type="ChEBI" id="CHEBI:30413"/>
    </cofactor>
</comment>
<dbReference type="InterPro" id="IPR036396">
    <property type="entry name" value="Cyt_P450_sf"/>
</dbReference>
<evidence type="ECO:0000313" key="9">
    <source>
        <dbReference type="EMBL" id="KIW57763.1"/>
    </source>
</evidence>
<dbReference type="InterPro" id="IPR002401">
    <property type="entry name" value="Cyt_P450_E_grp-I"/>
</dbReference>
<dbReference type="PANTHER" id="PTHR24305">
    <property type="entry name" value="CYTOCHROME P450"/>
    <property type="match status" value="1"/>
</dbReference>
<evidence type="ECO:0000256" key="6">
    <source>
        <dbReference type="PIRSR" id="PIRSR602401-1"/>
    </source>
</evidence>
<evidence type="ECO:0000256" key="7">
    <source>
        <dbReference type="RuleBase" id="RU000461"/>
    </source>
</evidence>
<evidence type="ECO:0000256" key="2">
    <source>
        <dbReference type="ARBA" id="ARBA00010617"/>
    </source>
</evidence>
<keyword evidence="8" id="KW-0472">Membrane</keyword>
<dbReference type="RefSeq" id="XP_013318347.1">
    <property type="nucleotide sequence ID" value="XM_013462893.1"/>
</dbReference>
<keyword evidence="8" id="KW-0812">Transmembrane</keyword>
<comment type="similarity">
    <text evidence="2 7">Belongs to the cytochrome P450 family.</text>
</comment>
<reference evidence="9 10" key="1">
    <citation type="submission" date="2015-01" db="EMBL/GenBank/DDBJ databases">
        <title>The Genome Sequence of Exophiala xenobiotica CBS118157.</title>
        <authorList>
            <consortium name="The Broad Institute Genomics Platform"/>
            <person name="Cuomo C."/>
            <person name="de Hoog S."/>
            <person name="Gorbushina A."/>
            <person name="Stielow B."/>
            <person name="Teixiera M."/>
            <person name="Abouelleil A."/>
            <person name="Chapman S.B."/>
            <person name="Priest M."/>
            <person name="Young S.K."/>
            <person name="Wortman J."/>
            <person name="Nusbaum C."/>
            <person name="Birren B."/>
        </authorList>
    </citation>
    <scope>NUCLEOTIDE SEQUENCE [LARGE SCALE GENOMIC DNA]</scope>
    <source>
        <strain evidence="9 10">CBS 118157</strain>
    </source>
</reference>
<evidence type="ECO:0000256" key="5">
    <source>
        <dbReference type="ARBA" id="ARBA00023004"/>
    </source>
</evidence>
<keyword evidence="10" id="KW-1185">Reference proteome</keyword>
<dbReference type="GO" id="GO:0020037">
    <property type="term" value="F:heme binding"/>
    <property type="evidence" value="ECO:0007669"/>
    <property type="project" value="InterPro"/>
</dbReference>
<keyword evidence="7" id="KW-0503">Monooxygenase</keyword>
<dbReference type="STRING" id="348802.A0A0D2EQ49"/>
<name>A0A0D2EQ49_9EURO</name>
<dbReference type="InterPro" id="IPR001128">
    <property type="entry name" value="Cyt_P450"/>
</dbReference>
<sequence length="519" mass="59370">MLPSRDVSDPVIRRRQNSPQFASVLGPATWWTLRSEPFTKAISVMISFFLLLPVVGALALIASVFYKSLALKDVPGPFTTRFTKIPLLYQTITLNRTRYIHELHRKYGPLVRLAPDEISVNHPPSVGPIYNYEKTHFYNAFEAYGAKNMFSTPDRARHSGRRKHLGGEYTKAYMIRPENLTVIYDRVRQMMNNISEHSPVDVFYLFNYMAQDVISGFFFGNQNGSHLLQGQDTEVFDAWHMRRQTFHWFAELPNVTKLLYSSGIANLLPGWKDAATGEQIINDMTHKWMDKCDPEKAHLLTKLMKTDLSREQISAEVMDHMGAGHETTGTTLTFMIDHLSKNPEQQKKLHEELKNVDLDDFAAVDKLPYLHGVVLETLRLYSSIPASEPRVVPDGGVTLLDKFIPASTVISAQPYSMHRQEEYFERCLEFIPERWNEPTAKAKTAWMAFGKGTRGCIGQNIAMVTIKVAISHLYKTFETRKPAVLPEKENMDFKDYYMITPVNDTCTVVFQKVDDGEKL</sequence>
<accession>A0A0D2EQ49</accession>
<dbReference type="PRINTS" id="PR00463">
    <property type="entry name" value="EP450I"/>
</dbReference>
<dbReference type="AlphaFoldDB" id="A0A0D2EQ49"/>
<evidence type="ECO:0008006" key="11">
    <source>
        <dbReference type="Google" id="ProtNLM"/>
    </source>
</evidence>
<dbReference type="GeneID" id="25324231"/>
<evidence type="ECO:0000256" key="4">
    <source>
        <dbReference type="ARBA" id="ARBA00023002"/>
    </source>
</evidence>
<dbReference type="Pfam" id="PF00067">
    <property type="entry name" value="p450"/>
    <property type="match status" value="1"/>
</dbReference>
<evidence type="ECO:0000256" key="8">
    <source>
        <dbReference type="SAM" id="Phobius"/>
    </source>
</evidence>
<evidence type="ECO:0000256" key="1">
    <source>
        <dbReference type="ARBA" id="ARBA00001971"/>
    </source>
</evidence>
<dbReference type="InterPro" id="IPR017972">
    <property type="entry name" value="Cyt_P450_CS"/>
</dbReference>
<keyword evidence="8" id="KW-1133">Transmembrane helix</keyword>
<dbReference type="PRINTS" id="PR00385">
    <property type="entry name" value="P450"/>
</dbReference>
<keyword evidence="4 7" id="KW-0560">Oxidoreductase</keyword>
<dbReference type="OrthoDB" id="1470350at2759"/>
<dbReference type="Gene3D" id="1.10.630.10">
    <property type="entry name" value="Cytochrome P450"/>
    <property type="match status" value="1"/>
</dbReference>
<gene>
    <name evidence="9" type="ORF">PV05_02323</name>
</gene>
<evidence type="ECO:0000256" key="3">
    <source>
        <dbReference type="ARBA" id="ARBA00022723"/>
    </source>
</evidence>
<dbReference type="GO" id="GO:0004497">
    <property type="term" value="F:monooxygenase activity"/>
    <property type="evidence" value="ECO:0007669"/>
    <property type="project" value="UniProtKB-KW"/>
</dbReference>
<feature type="transmembrane region" description="Helical" evidence="8">
    <location>
        <begin position="41"/>
        <end position="66"/>
    </location>
</feature>
<proteinExistence type="inferred from homology"/>
<dbReference type="EMBL" id="KN847318">
    <property type="protein sequence ID" value="KIW57763.1"/>
    <property type="molecule type" value="Genomic_DNA"/>
</dbReference>
<dbReference type="PANTHER" id="PTHR24305:SF166">
    <property type="entry name" value="CYTOCHROME P450 12A4, MITOCHONDRIAL-RELATED"/>
    <property type="match status" value="1"/>
</dbReference>
<keyword evidence="3 6" id="KW-0479">Metal-binding</keyword>
<feature type="binding site" description="axial binding residue" evidence="6">
    <location>
        <position position="456"/>
    </location>
    <ligand>
        <name>heme</name>
        <dbReference type="ChEBI" id="CHEBI:30413"/>
    </ligand>
    <ligandPart>
        <name>Fe</name>
        <dbReference type="ChEBI" id="CHEBI:18248"/>
    </ligandPart>
</feature>
<keyword evidence="5 6" id="KW-0408">Iron</keyword>
<dbReference type="HOGENOM" id="CLU_001570_14_2_1"/>
<keyword evidence="6 7" id="KW-0349">Heme</keyword>
<protein>
    <recommendedName>
        <fullName evidence="11">Cytochrome P450</fullName>
    </recommendedName>
</protein>
<dbReference type="InterPro" id="IPR050121">
    <property type="entry name" value="Cytochrome_P450_monoxygenase"/>
</dbReference>
<dbReference type="GO" id="GO:0005506">
    <property type="term" value="F:iron ion binding"/>
    <property type="evidence" value="ECO:0007669"/>
    <property type="project" value="InterPro"/>
</dbReference>
<dbReference type="GO" id="GO:0016705">
    <property type="term" value="F:oxidoreductase activity, acting on paired donors, with incorporation or reduction of molecular oxygen"/>
    <property type="evidence" value="ECO:0007669"/>
    <property type="project" value="InterPro"/>
</dbReference>
<dbReference type="PROSITE" id="PS00086">
    <property type="entry name" value="CYTOCHROME_P450"/>
    <property type="match status" value="1"/>
</dbReference>
<dbReference type="Proteomes" id="UP000054342">
    <property type="component" value="Unassembled WGS sequence"/>
</dbReference>
<organism evidence="9 10">
    <name type="scientific">Exophiala xenobiotica</name>
    <dbReference type="NCBI Taxonomy" id="348802"/>
    <lineage>
        <taxon>Eukaryota</taxon>
        <taxon>Fungi</taxon>
        <taxon>Dikarya</taxon>
        <taxon>Ascomycota</taxon>
        <taxon>Pezizomycotina</taxon>
        <taxon>Eurotiomycetes</taxon>
        <taxon>Chaetothyriomycetidae</taxon>
        <taxon>Chaetothyriales</taxon>
        <taxon>Herpotrichiellaceae</taxon>
        <taxon>Exophiala</taxon>
    </lineage>
</organism>
<dbReference type="SUPFAM" id="SSF48264">
    <property type="entry name" value="Cytochrome P450"/>
    <property type="match status" value="1"/>
</dbReference>
<evidence type="ECO:0000313" key="10">
    <source>
        <dbReference type="Proteomes" id="UP000054342"/>
    </source>
</evidence>